<proteinExistence type="predicted"/>
<protein>
    <submittedName>
        <fullName evidence="1">141_t:CDS:1</fullName>
    </submittedName>
</protein>
<keyword evidence="2" id="KW-1185">Reference proteome</keyword>
<organism evidence="1 2">
    <name type="scientific">Racocetra persica</name>
    <dbReference type="NCBI Taxonomy" id="160502"/>
    <lineage>
        <taxon>Eukaryota</taxon>
        <taxon>Fungi</taxon>
        <taxon>Fungi incertae sedis</taxon>
        <taxon>Mucoromycota</taxon>
        <taxon>Glomeromycotina</taxon>
        <taxon>Glomeromycetes</taxon>
        <taxon>Diversisporales</taxon>
        <taxon>Gigasporaceae</taxon>
        <taxon>Racocetra</taxon>
    </lineage>
</organism>
<name>A0ACA9L1A2_9GLOM</name>
<evidence type="ECO:0000313" key="2">
    <source>
        <dbReference type="Proteomes" id="UP000789920"/>
    </source>
</evidence>
<gene>
    <name evidence="1" type="ORF">RPERSI_LOCUS1997</name>
</gene>
<dbReference type="Proteomes" id="UP000789920">
    <property type="component" value="Unassembled WGS sequence"/>
</dbReference>
<dbReference type="EMBL" id="CAJVQC010002073">
    <property type="protein sequence ID" value="CAG8505052.1"/>
    <property type="molecule type" value="Genomic_DNA"/>
</dbReference>
<accession>A0ACA9L1A2</accession>
<comment type="caution">
    <text evidence="1">The sequence shown here is derived from an EMBL/GenBank/DDBJ whole genome shotgun (WGS) entry which is preliminary data.</text>
</comment>
<sequence length="933" mass="107593">MAQNSMYSLVSRKVAKKEIVLIKYETIQKRPTISLVENFEGANDEDIKKLILELKPIEHENVLKVFGLTFDENNRCYYVVREYAKNGDLRTYLSVSSLAWNDKYSLSLQIVNDRRPNCAYILDELNAQKTTIKSHRLSDPNSKYGKLQQLRIEFINLFSLNKGKNCREYDFVHGEGIILRDDGELKIQKTIQSTPIIYFSKKGSVFSDIIMDVEPENDYMRIHFPICTVQYQSEATDEFILDIKNTMSIPDKSKKLEMLKKKLNSYGDYIVTEAILGGAITIKNWSKIDDAYKSRLKSYIKWGIDYAKGKKLNVFENVSLDGLPPLPSFEASEPMKCVGDLYNWLKDLYRYKNLEIISYEKIKPSYQSLPNDLIQQIHQCSSPHLSKTYSSLVPQIPSQYDSKDVLEWIKSSKPPLELYMRDWIHNNLLQHGVLLQRSKLGHGTKPALKFLKEPEITPINKVTILISQPQTLQEAYLLENGIILKDELELDSIPFAEYNSSLDRPLVEFKNSKCSDKVYCQVIFHAVKISFDPSSIKYLQQFSDAVGSTLETHEPFNNLCTLFGNDYGHLLSRIFTLGGILSRSFKPRNDLTNFIHARKFEFDINDPDAPQEIEEILKIWSGESQDIDTSLFLNNDGDIIRRSNIGDWWKTLADSPSNWKVISSENWMPLYKVLDNTNQNIEAILNNEFHLVFNGKESLNKNQTTVIIKFPGTIENNYYIFGNVVKENNEGDLEIIPETTVQFRYQNKDGCAAYILKNRNLKFLWFVLAKPNGYYSNKNRNVKFTYGELDIDNSQSEITLNSENIYSNCVLMTSFVPKTQDDTIIHDIALKAWTKATIELKVQRKERSDNLNQEVIKKIGLIGTSDEDSSDDSESTIGNNSAQESHEKTTLQWCIIYANEREPMKSEDKGTYPWNLFGIVLDENFKKINFKES</sequence>
<reference evidence="1" key="1">
    <citation type="submission" date="2021-06" db="EMBL/GenBank/DDBJ databases">
        <authorList>
            <person name="Kallberg Y."/>
            <person name="Tangrot J."/>
            <person name="Rosling A."/>
        </authorList>
    </citation>
    <scope>NUCLEOTIDE SEQUENCE</scope>
    <source>
        <strain evidence="1">MA461A</strain>
    </source>
</reference>
<evidence type="ECO:0000313" key="1">
    <source>
        <dbReference type="EMBL" id="CAG8505052.1"/>
    </source>
</evidence>